<dbReference type="VEuPathDB" id="FungiDB:SeMB42_g05268"/>
<accession>A0A507DHN2</accession>
<evidence type="ECO:0000256" key="1">
    <source>
        <dbReference type="SAM" id="SignalP"/>
    </source>
</evidence>
<protein>
    <submittedName>
        <fullName evidence="3">Uncharacterized protein</fullName>
    </submittedName>
</protein>
<feature type="signal peptide" evidence="1">
    <location>
        <begin position="1"/>
        <end position="17"/>
    </location>
</feature>
<evidence type="ECO:0000313" key="2">
    <source>
        <dbReference type="EMBL" id="TPX42122.1"/>
    </source>
</evidence>
<dbReference type="EMBL" id="QEAM01000008">
    <property type="protein sequence ID" value="TPX51083.1"/>
    <property type="molecule type" value="Genomic_DNA"/>
</dbReference>
<dbReference type="Proteomes" id="UP000317494">
    <property type="component" value="Unassembled WGS sequence"/>
</dbReference>
<dbReference type="AlphaFoldDB" id="A0A507DHN2"/>
<sequence>MIQILFIASSLAALVYAAPAPQVGAPGVPLWAEPPSAANTATAINSCYQSCTPLASSSPNAYTPCMQNCNSVYYPAAYGTPVAPGSPNAIARTSCYQTCAPWAASSPSMYTYCANNCNVAYPLHL</sequence>
<organism evidence="3 5">
    <name type="scientific">Synchytrium endobioticum</name>
    <dbReference type="NCBI Taxonomy" id="286115"/>
    <lineage>
        <taxon>Eukaryota</taxon>
        <taxon>Fungi</taxon>
        <taxon>Fungi incertae sedis</taxon>
        <taxon>Chytridiomycota</taxon>
        <taxon>Chytridiomycota incertae sedis</taxon>
        <taxon>Chytridiomycetes</taxon>
        <taxon>Synchytriales</taxon>
        <taxon>Synchytriaceae</taxon>
        <taxon>Synchytrium</taxon>
    </lineage>
</organism>
<feature type="chain" id="PRO_5036131052" evidence="1">
    <location>
        <begin position="18"/>
        <end position="125"/>
    </location>
</feature>
<evidence type="ECO:0000313" key="4">
    <source>
        <dbReference type="Proteomes" id="UP000317494"/>
    </source>
</evidence>
<name>A0A507DHN2_9FUNG</name>
<keyword evidence="4" id="KW-1185">Reference proteome</keyword>
<evidence type="ECO:0000313" key="3">
    <source>
        <dbReference type="EMBL" id="TPX51083.1"/>
    </source>
</evidence>
<comment type="caution">
    <text evidence="3">The sequence shown here is derived from an EMBL/GenBank/DDBJ whole genome shotgun (WGS) entry which is preliminary data.</text>
</comment>
<keyword evidence="1" id="KW-0732">Signal</keyword>
<proteinExistence type="predicted"/>
<gene>
    <name evidence="3" type="ORF">SeLEV6574_g00512</name>
    <name evidence="2" type="ORF">SeMB42_g05268</name>
</gene>
<evidence type="ECO:0000313" key="5">
    <source>
        <dbReference type="Proteomes" id="UP000320475"/>
    </source>
</evidence>
<dbReference type="Proteomes" id="UP000320475">
    <property type="component" value="Unassembled WGS sequence"/>
</dbReference>
<reference evidence="4 5" key="1">
    <citation type="journal article" date="2019" name="Sci. Rep.">
        <title>Comparative genomics of chytrid fungi reveal insights into the obligate biotrophic and pathogenic lifestyle of Synchytrium endobioticum.</title>
        <authorList>
            <person name="van de Vossenberg B.T.L.H."/>
            <person name="Warris S."/>
            <person name="Nguyen H.D.T."/>
            <person name="van Gent-Pelzer M.P.E."/>
            <person name="Joly D.L."/>
            <person name="van de Geest H.C."/>
            <person name="Bonants P.J.M."/>
            <person name="Smith D.S."/>
            <person name="Levesque C.A."/>
            <person name="van der Lee T.A.J."/>
        </authorList>
    </citation>
    <scope>NUCLEOTIDE SEQUENCE [LARGE SCALE GENOMIC DNA]</scope>
    <source>
        <strain evidence="3 5">LEV6574</strain>
        <strain evidence="2 4">MB42</strain>
    </source>
</reference>
<dbReference type="EMBL" id="QEAN01000244">
    <property type="protein sequence ID" value="TPX42122.1"/>
    <property type="molecule type" value="Genomic_DNA"/>
</dbReference>